<dbReference type="PANTHER" id="PTHR46796:SF12">
    <property type="entry name" value="HTH-TYPE DNA-BINDING TRANSCRIPTIONAL ACTIVATOR EUTR"/>
    <property type="match status" value="1"/>
</dbReference>
<sequence length="340" mass="38128">MNTTYFMVQSTMIEIAKQKGALLTPTAFQAALIAEFGDVDQLCQEVRYWDLQFQPLTVMPEKRRVAYLVQGTCGHFELSYARFRQNLDQRGAPPAGKLTFTIPGPTLRSLWWCGKETASNDVLVYYPGNEWRSISDKDFEVYLISIPLADFASYSARCGMPDADPRLLQTVFMAPQSLLAQAQTVLFPLLMPAPYFDTLKLDGLVEDLIGCWLAQTGLKPRKAEPHKSKLAISKILEKIDAGETHHLNIPELCAGMGLSRRALEIAFKEKFGVGPAAFVKSWKMAQSRRLLMQADPQKISVADVMAEHGFVHVGQFATDYKRWFQELPSETLSRSPIGSL</sequence>
<dbReference type="InterPro" id="IPR018060">
    <property type="entry name" value="HTH_AraC"/>
</dbReference>
<dbReference type="Gene3D" id="1.10.10.60">
    <property type="entry name" value="Homeodomain-like"/>
    <property type="match status" value="1"/>
</dbReference>
<dbReference type="SMART" id="SM00342">
    <property type="entry name" value="HTH_ARAC"/>
    <property type="match status" value="1"/>
</dbReference>
<keyword evidence="2" id="KW-0238">DNA-binding</keyword>
<reference evidence="6" key="1">
    <citation type="submission" date="2015-07" db="EMBL/GenBank/DDBJ databases">
        <authorList>
            <person name="Rodrigo-Torres Lidia"/>
            <person name="Arahal R.David."/>
        </authorList>
    </citation>
    <scope>NUCLEOTIDE SEQUENCE [LARGE SCALE GENOMIC DNA]</scope>
    <source>
        <strain evidence="6">CECT 5112</strain>
    </source>
</reference>
<evidence type="ECO:0000256" key="3">
    <source>
        <dbReference type="ARBA" id="ARBA00023163"/>
    </source>
</evidence>
<evidence type="ECO:0000313" key="5">
    <source>
        <dbReference type="EMBL" id="CTQ77551.1"/>
    </source>
</evidence>
<gene>
    <name evidence="5" type="ORF">LAX5112_04950</name>
</gene>
<dbReference type="GO" id="GO:0043565">
    <property type="term" value="F:sequence-specific DNA binding"/>
    <property type="evidence" value="ECO:0007669"/>
    <property type="project" value="InterPro"/>
</dbReference>
<proteinExistence type="predicted"/>
<accession>A0A0M7ASR9</accession>
<evidence type="ECO:0000259" key="4">
    <source>
        <dbReference type="PROSITE" id="PS01124"/>
    </source>
</evidence>
<name>A0A0M7ASR9_9HYPH</name>
<organism evidence="5 6">
    <name type="scientific">Roseibium alexandrii</name>
    <dbReference type="NCBI Taxonomy" id="388408"/>
    <lineage>
        <taxon>Bacteria</taxon>
        <taxon>Pseudomonadati</taxon>
        <taxon>Pseudomonadota</taxon>
        <taxon>Alphaproteobacteria</taxon>
        <taxon>Hyphomicrobiales</taxon>
        <taxon>Stappiaceae</taxon>
        <taxon>Roseibium</taxon>
    </lineage>
</organism>
<dbReference type="Pfam" id="PF12833">
    <property type="entry name" value="HTH_18"/>
    <property type="match status" value="1"/>
</dbReference>
<dbReference type="STRING" id="388408.LAX5112_04950"/>
<dbReference type="InterPro" id="IPR050204">
    <property type="entry name" value="AraC_XylS_family_regulators"/>
</dbReference>
<keyword evidence="3" id="KW-0804">Transcription</keyword>
<evidence type="ECO:0000313" key="6">
    <source>
        <dbReference type="Proteomes" id="UP000053235"/>
    </source>
</evidence>
<dbReference type="EMBL" id="CXWD01000036">
    <property type="protein sequence ID" value="CTQ77551.1"/>
    <property type="molecule type" value="Genomic_DNA"/>
</dbReference>
<feature type="domain" description="HTH araC/xylS-type" evidence="4">
    <location>
        <begin position="233"/>
        <end position="334"/>
    </location>
</feature>
<dbReference type="AlphaFoldDB" id="A0A0M7ASR9"/>
<dbReference type="Proteomes" id="UP000053235">
    <property type="component" value="Unassembled WGS sequence"/>
</dbReference>
<evidence type="ECO:0000256" key="2">
    <source>
        <dbReference type="ARBA" id="ARBA00023125"/>
    </source>
</evidence>
<dbReference type="PROSITE" id="PS01124">
    <property type="entry name" value="HTH_ARAC_FAMILY_2"/>
    <property type="match status" value="1"/>
</dbReference>
<protein>
    <submittedName>
        <fullName evidence="5">Transcriptional regulator EutR</fullName>
    </submittedName>
</protein>
<dbReference type="PANTHER" id="PTHR46796">
    <property type="entry name" value="HTH-TYPE TRANSCRIPTIONAL ACTIVATOR RHAS-RELATED"/>
    <property type="match status" value="1"/>
</dbReference>
<dbReference type="GO" id="GO:0003700">
    <property type="term" value="F:DNA-binding transcription factor activity"/>
    <property type="evidence" value="ECO:0007669"/>
    <property type="project" value="InterPro"/>
</dbReference>
<evidence type="ECO:0000256" key="1">
    <source>
        <dbReference type="ARBA" id="ARBA00023015"/>
    </source>
</evidence>
<keyword evidence="1" id="KW-0805">Transcription regulation</keyword>
<keyword evidence="6" id="KW-1185">Reference proteome</keyword>